<dbReference type="NCBIfam" id="NF009381">
    <property type="entry name" value="PRK12740.1-5"/>
    <property type="match status" value="1"/>
</dbReference>
<gene>
    <name evidence="7" type="ORF">GMD42_01915</name>
</gene>
<dbReference type="GO" id="GO:0003924">
    <property type="term" value="F:GTPase activity"/>
    <property type="evidence" value="ECO:0007669"/>
    <property type="project" value="InterPro"/>
</dbReference>
<dbReference type="Pfam" id="PF03764">
    <property type="entry name" value="EFG_IV"/>
    <property type="match status" value="1"/>
</dbReference>
<dbReference type="NCBIfam" id="TIGR00231">
    <property type="entry name" value="small_GTP"/>
    <property type="match status" value="1"/>
</dbReference>
<organism evidence="7 8">
    <name type="scientific">Parasutterella excrementihominis</name>
    <dbReference type="NCBI Taxonomy" id="487175"/>
    <lineage>
        <taxon>Bacteria</taxon>
        <taxon>Pseudomonadati</taxon>
        <taxon>Pseudomonadota</taxon>
        <taxon>Betaproteobacteria</taxon>
        <taxon>Burkholderiales</taxon>
        <taxon>Sutterellaceae</taxon>
        <taxon>Parasutterella</taxon>
    </lineage>
</organism>
<dbReference type="SMART" id="SM00838">
    <property type="entry name" value="EFG_C"/>
    <property type="match status" value="1"/>
</dbReference>
<proteinExistence type="predicted"/>
<evidence type="ECO:0000313" key="8">
    <source>
        <dbReference type="Proteomes" id="UP000462362"/>
    </source>
</evidence>
<dbReference type="Pfam" id="PF14492">
    <property type="entry name" value="EFG_III"/>
    <property type="match status" value="1"/>
</dbReference>
<evidence type="ECO:0000256" key="5">
    <source>
        <dbReference type="ARBA" id="ARBA00023134"/>
    </source>
</evidence>
<evidence type="ECO:0000313" key="7">
    <source>
        <dbReference type="EMBL" id="MTU42395.1"/>
    </source>
</evidence>
<dbReference type="Gene3D" id="3.30.70.240">
    <property type="match status" value="1"/>
</dbReference>
<dbReference type="PANTHER" id="PTHR43261">
    <property type="entry name" value="TRANSLATION ELONGATION FACTOR G-RELATED"/>
    <property type="match status" value="1"/>
</dbReference>
<dbReference type="PANTHER" id="PTHR43261:SF6">
    <property type="entry name" value="ELONGATION FACTOR G-LIKE PROTEIN"/>
    <property type="match status" value="1"/>
</dbReference>
<dbReference type="FunFam" id="3.30.230.10:FF:000003">
    <property type="entry name" value="Elongation factor G"/>
    <property type="match status" value="1"/>
</dbReference>
<dbReference type="InterPro" id="IPR009000">
    <property type="entry name" value="Transl_B-barrel_sf"/>
</dbReference>
<dbReference type="InterPro" id="IPR014721">
    <property type="entry name" value="Ribsml_uS5_D2-typ_fold_subgr"/>
</dbReference>
<dbReference type="InterPro" id="IPR020568">
    <property type="entry name" value="Ribosomal_Su5_D2-typ_SF"/>
</dbReference>
<dbReference type="CDD" id="cd04170">
    <property type="entry name" value="EF-G_bact"/>
    <property type="match status" value="1"/>
</dbReference>
<dbReference type="Gene3D" id="3.30.230.10">
    <property type="match status" value="1"/>
</dbReference>
<dbReference type="GO" id="GO:0005525">
    <property type="term" value="F:GTP binding"/>
    <property type="evidence" value="ECO:0007669"/>
    <property type="project" value="UniProtKB-KW"/>
</dbReference>
<dbReference type="InterPro" id="IPR053905">
    <property type="entry name" value="EF-G-like_DII"/>
</dbReference>
<dbReference type="CDD" id="cd03713">
    <property type="entry name" value="EFG_mtEFG_C"/>
    <property type="match status" value="1"/>
</dbReference>
<comment type="caution">
    <text evidence="7">The sequence shown here is derived from an EMBL/GenBank/DDBJ whole genome shotgun (WGS) entry which is preliminary data.</text>
</comment>
<evidence type="ECO:0000256" key="1">
    <source>
        <dbReference type="ARBA" id="ARBA00017872"/>
    </source>
</evidence>
<dbReference type="GO" id="GO:0032790">
    <property type="term" value="P:ribosome disassembly"/>
    <property type="evidence" value="ECO:0007669"/>
    <property type="project" value="TreeGrafter"/>
</dbReference>
<dbReference type="GeneID" id="43349857"/>
<dbReference type="NCBIfam" id="NF009891">
    <property type="entry name" value="PRK13351.1-1"/>
    <property type="match status" value="1"/>
</dbReference>
<dbReference type="Proteomes" id="UP000462362">
    <property type="component" value="Unassembled WGS sequence"/>
</dbReference>
<dbReference type="AlphaFoldDB" id="A0A6I3S3D2"/>
<dbReference type="InterPro" id="IPR027417">
    <property type="entry name" value="P-loop_NTPase"/>
</dbReference>
<dbReference type="InterPro" id="IPR005225">
    <property type="entry name" value="Small_GTP-bd"/>
</dbReference>
<dbReference type="RefSeq" id="WP_008810205.1">
    <property type="nucleotide sequence ID" value="NZ_CAJUON010000002.1"/>
</dbReference>
<keyword evidence="3 7" id="KW-0251">Elongation factor</keyword>
<dbReference type="Gene3D" id="3.40.50.300">
    <property type="entry name" value="P-loop containing nucleotide triphosphate hydrolases"/>
    <property type="match status" value="1"/>
</dbReference>
<dbReference type="InterPro" id="IPR035647">
    <property type="entry name" value="EFG_III/V"/>
</dbReference>
<dbReference type="SUPFAM" id="SSF54980">
    <property type="entry name" value="EF-G C-terminal domain-like"/>
    <property type="match status" value="2"/>
</dbReference>
<dbReference type="Gene3D" id="2.40.30.10">
    <property type="entry name" value="Translation factors"/>
    <property type="match status" value="1"/>
</dbReference>
<dbReference type="Pfam" id="PF00679">
    <property type="entry name" value="EFG_C"/>
    <property type="match status" value="1"/>
</dbReference>
<dbReference type="InterPro" id="IPR005517">
    <property type="entry name" value="Transl_elong_EFG/EF2_IV"/>
</dbReference>
<dbReference type="EMBL" id="WNCL01000003">
    <property type="protein sequence ID" value="MTU42395.1"/>
    <property type="molecule type" value="Genomic_DNA"/>
</dbReference>
<evidence type="ECO:0000256" key="6">
    <source>
        <dbReference type="ARBA" id="ARBA00024731"/>
    </source>
</evidence>
<protein>
    <recommendedName>
        <fullName evidence="1">Elongation factor G</fullName>
    </recommendedName>
</protein>
<dbReference type="CDD" id="cd01434">
    <property type="entry name" value="EFG_mtEFG1_IV"/>
    <property type="match status" value="1"/>
</dbReference>
<dbReference type="Pfam" id="PF00009">
    <property type="entry name" value="GTP_EFTU"/>
    <property type="match status" value="1"/>
</dbReference>
<dbReference type="InterPro" id="IPR041095">
    <property type="entry name" value="EFG_II"/>
</dbReference>
<evidence type="ECO:0000256" key="4">
    <source>
        <dbReference type="ARBA" id="ARBA00022917"/>
    </source>
</evidence>
<dbReference type="SMART" id="SM00889">
    <property type="entry name" value="EFG_IV"/>
    <property type="match status" value="1"/>
</dbReference>
<dbReference type="Gene3D" id="3.30.70.870">
    <property type="entry name" value="Elongation Factor G (Translational Gtpase), domain 3"/>
    <property type="match status" value="1"/>
</dbReference>
<dbReference type="FunFam" id="3.30.70.240:FF:000001">
    <property type="entry name" value="Elongation factor G"/>
    <property type="match status" value="1"/>
</dbReference>
<dbReference type="Pfam" id="PF22042">
    <property type="entry name" value="EF-G_D2"/>
    <property type="match status" value="1"/>
</dbReference>
<keyword evidence="5" id="KW-0342">GTP-binding</keyword>
<accession>A0A6I3S3D2</accession>
<dbReference type="SUPFAM" id="SSF50447">
    <property type="entry name" value="Translation proteins"/>
    <property type="match status" value="1"/>
</dbReference>
<evidence type="ECO:0000256" key="3">
    <source>
        <dbReference type="ARBA" id="ARBA00022768"/>
    </source>
</evidence>
<dbReference type="InterPro" id="IPR000640">
    <property type="entry name" value="EFG_V-like"/>
</dbReference>
<keyword evidence="2" id="KW-0547">Nucleotide-binding</keyword>
<dbReference type="InterPro" id="IPR000795">
    <property type="entry name" value="T_Tr_GTP-bd_dom"/>
</dbReference>
<dbReference type="PROSITE" id="PS51722">
    <property type="entry name" value="G_TR_2"/>
    <property type="match status" value="1"/>
</dbReference>
<dbReference type="SUPFAM" id="SSF54211">
    <property type="entry name" value="Ribosomal protein S5 domain 2-like"/>
    <property type="match status" value="1"/>
</dbReference>
<keyword evidence="4" id="KW-0648">Protein biosynthesis</keyword>
<comment type="function">
    <text evidence="6">Catalyzes the GTP-dependent ribosomal translocation step during translation elongation. During this step, the ribosome changes from the pre-translocational (PRE) to the post-translocational (POST) state as the newly formed A-site-bound peptidyl-tRNA and P-site-bound deacylated tRNA move to the P and E sites, respectively. Catalyzes the coordinated movement of the two tRNA molecules, the mRNA and conformational changes in the ribosome.</text>
</comment>
<dbReference type="InterPro" id="IPR035649">
    <property type="entry name" value="EFG_V"/>
</dbReference>
<evidence type="ECO:0000256" key="2">
    <source>
        <dbReference type="ARBA" id="ARBA00022741"/>
    </source>
</evidence>
<dbReference type="SUPFAM" id="SSF52540">
    <property type="entry name" value="P-loop containing nucleoside triphosphate hydrolases"/>
    <property type="match status" value="1"/>
</dbReference>
<dbReference type="GO" id="GO:0003746">
    <property type="term" value="F:translation elongation factor activity"/>
    <property type="evidence" value="ECO:0007669"/>
    <property type="project" value="UniProtKB-KW"/>
</dbReference>
<dbReference type="InterPro" id="IPR047872">
    <property type="entry name" value="EFG_IV"/>
</dbReference>
<name>A0A6I3S3D2_9BURK</name>
<dbReference type="GO" id="GO:0097216">
    <property type="term" value="F:guanosine tetraphosphate binding"/>
    <property type="evidence" value="ECO:0007669"/>
    <property type="project" value="UniProtKB-ARBA"/>
</dbReference>
<sequence length="683" mass="74417">MPIFSTENLRTVALVGHGGSGKTTLAEGILAKAGMIITCGSVERGTTVCDSDPLEKAVQHSLRAACTHFEADNENGQEVRVHMIDTPGYPDFVGQALGALDAVKTAAIVVDATAGIQLMTRRMMDWAKERNLNRMIIVNKIDAEHLDLPRLVEELREAFGQEVMPINLPANNGARVIDCFSKDEGEADFMSVPEVHRAFIEQVVEVDDAAMEKYLEEGEADPSTLHAPLTQALREGHIIPICFVSGKTGAGVDDLINVMVRHLPNPSEANAPLFTDENGNDVELKSDPELPLVAHVFKVVNDPYVGKVGVFRIHQGTLRRDDQLFVNDNKKPIKVSHPMILQGKETTEVRELVPGDIGVIAKVDELVFDSVIHASHEHDNIKMKPLSFPKPMFGLAISPARRGDEGRLSDILHKLLSEDPTLELEHDTTLNETVLRGLSAQHLRSVLERMAAQFKLEVNTRTPRIPYRETIAQGAEGHARHKKQTGGAGQFGEVYLRIEPRERGAGFEFVDEVKGGAIPYNFIPAVEKGVRDALDTGYVAGYPIHDVRVVVYDGKSHPVDSKEVAFVSAGRKAMLDALSKAKPTILEPIVDVEIVAPDSAMGDITGDLASRRGQVTGTANMAGGMMIISGTVPLSELDGYAARLNAITQGAGSYSMELAGYAPVPMQRQVELASNYHRKDEDE</sequence>
<reference evidence="7 8" key="1">
    <citation type="journal article" date="2019" name="Nat. Med.">
        <title>A library of human gut bacterial isolates paired with longitudinal multiomics data enables mechanistic microbiome research.</title>
        <authorList>
            <person name="Poyet M."/>
            <person name="Groussin M."/>
            <person name="Gibbons S.M."/>
            <person name="Avila-Pacheco J."/>
            <person name="Jiang X."/>
            <person name="Kearney S.M."/>
            <person name="Perrotta A.R."/>
            <person name="Berdy B."/>
            <person name="Zhao S."/>
            <person name="Lieberman T.D."/>
            <person name="Swanson P.K."/>
            <person name="Smith M."/>
            <person name="Roesemann S."/>
            <person name="Alexander J.E."/>
            <person name="Rich S.A."/>
            <person name="Livny J."/>
            <person name="Vlamakis H."/>
            <person name="Clish C."/>
            <person name="Bullock K."/>
            <person name="Deik A."/>
            <person name="Scott J."/>
            <person name="Pierce K.A."/>
            <person name="Xavier R.J."/>
            <person name="Alm E.J."/>
        </authorList>
    </citation>
    <scope>NUCLEOTIDE SEQUENCE [LARGE SCALE GENOMIC DNA]</scope>
    <source>
        <strain evidence="7 8">BIOML-A2</strain>
    </source>
</reference>